<accession>A0AAV3PM31</accession>
<dbReference type="AlphaFoldDB" id="A0AAV3PM31"/>
<keyword evidence="1" id="KW-0175">Coiled coil</keyword>
<keyword evidence="4" id="KW-1185">Reference proteome</keyword>
<evidence type="ECO:0000313" key="3">
    <source>
        <dbReference type="EMBL" id="GAA0151791.1"/>
    </source>
</evidence>
<sequence length="330" mass="36300">MTTWRLFSPDVPPYSPKKNGKGKSLSPGIRPSSLIFKSSGSSKRKPSLENSANDRDPKHTRGTRKEASSSCGSRGITVAYPTPERFLIPIPLVIPNNAVEEQVVEVSSSAVASEHIKLVDTGESPECFATEIAKSSPLTPPVISLAREADNILRAGAPSLWTRICTRLEATSPDMVLKEEVEVISTFRVLARLGLEVIPDLYGKLHDLFRMAREAVSSLVVARQNEVYEISCELTLLMMSSEDLALKRHCEVQEVEELDQEAATLEARARDLRVQAQERKSIITQLDLEAADTSQQIHTLEEKVRAQQAKHLGSLSAELEVARVGLVVLL</sequence>
<dbReference type="EMBL" id="BAABME010001853">
    <property type="protein sequence ID" value="GAA0151791.1"/>
    <property type="molecule type" value="Genomic_DNA"/>
</dbReference>
<proteinExistence type="predicted"/>
<feature type="region of interest" description="Disordered" evidence="2">
    <location>
        <begin position="1"/>
        <end position="76"/>
    </location>
</feature>
<organism evidence="3 4">
    <name type="scientific">Lithospermum erythrorhizon</name>
    <name type="common">Purple gromwell</name>
    <name type="synonym">Lithospermum officinale var. erythrorhizon</name>
    <dbReference type="NCBI Taxonomy" id="34254"/>
    <lineage>
        <taxon>Eukaryota</taxon>
        <taxon>Viridiplantae</taxon>
        <taxon>Streptophyta</taxon>
        <taxon>Embryophyta</taxon>
        <taxon>Tracheophyta</taxon>
        <taxon>Spermatophyta</taxon>
        <taxon>Magnoliopsida</taxon>
        <taxon>eudicotyledons</taxon>
        <taxon>Gunneridae</taxon>
        <taxon>Pentapetalae</taxon>
        <taxon>asterids</taxon>
        <taxon>lamiids</taxon>
        <taxon>Boraginales</taxon>
        <taxon>Boraginaceae</taxon>
        <taxon>Boraginoideae</taxon>
        <taxon>Lithospermeae</taxon>
        <taxon>Lithospermum</taxon>
    </lineage>
</organism>
<gene>
    <name evidence="3" type="ORF">LIER_10434</name>
</gene>
<comment type="caution">
    <text evidence="3">The sequence shown here is derived from an EMBL/GenBank/DDBJ whole genome shotgun (WGS) entry which is preliminary data.</text>
</comment>
<feature type="compositionally biased region" description="Basic and acidic residues" evidence="2">
    <location>
        <begin position="52"/>
        <end position="67"/>
    </location>
</feature>
<feature type="coiled-coil region" evidence="1">
    <location>
        <begin position="248"/>
        <end position="310"/>
    </location>
</feature>
<protein>
    <submittedName>
        <fullName evidence="3">Uncharacterized protein</fullName>
    </submittedName>
</protein>
<name>A0AAV3PM31_LITER</name>
<evidence type="ECO:0000256" key="1">
    <source>
        <dbReference type="SAM" id="Coils"/>
    </source>
</evidence>
<evidence type="ECO:0000313" key="4">
    <source>
        <dbReference type="Proteomes" id="UP001454036"/>
    </source>
</evidence>
<reference evidence="3 4" key="1">
    <citation type="submission" date="2024-01" db="EMBL/GenBank/DDBJ databases">
        <title>The complete chloroplast genome sequence of Lithospermum erythrorhizon: insights into the phylogenetic relationship among Boraginaceae species and the maternal lineages of purple gromwells.</title>
        <authorList>
            <person name="Okada T."/>
            <person name="Watanabe K."/>
        </authorList>
    </citation>
    <scope>NUCLEOTIDE SEQUENCE [LARGE SCALE GENOMIC DNA]</scope>
</reference>
<dbReference type="Proteomes" id="UP001454036">
    <property type="component" value="Unassembled WGS sequence"/>
</dbReference>
<evidence type="ECO:0000256" key="2">
    <source>
        <dbReference type="SAM" id="MobiDB-lite"/>
    </source>
</evidence>
<feature type="compositionally biased region" description="Low complexity" evidence="2">
    <location>
        <begin position="32"/>
        <end position="41"/>
    </location>
</feature>